<comment type="caution">
    <text evidence="6">The sequence shown here is derived from an EMBL/GenBank/DDBJ whole genome shotgun (WGS) entry which is preliminary data.</text>
</comment>
<reference evidence="6" key="1">
    <citation type="submission" date="2023-04" db="EMBL/GenBank/DDBJ databases">
        <title>Black Yeasts Isolated from many extreme environments.</title>
        <authorList>
            <person name="Coleine C."/>
            <person name="Stajich J.E."/>
            <person name="Selbmann L."/>
        </authorList>
    </citation>
    <scope>NUCLEOTIDE SEQUENCE</scope>
    <source>
        <strain evidence="6">CCFEE 5312</strain>
    </source>
</reference>
<accession>A0AAJ0DG32</accession>
<dbReference type="InterPro" id="IPR004046">
    <property type="entry name" value="GST_C"/>
</dbReference>
<dbReference type="PANTHER" id="PTHR44051">
    <property type="entry name" value="GLUTATHIONE S-TRANSFERASE-RELATED"/>
    <property type="match status" value="1"/>
</dbReference>
<evidence type="ECO:0000259" key="4">
    <source>
        <dbReference type="PROSITE" id="PS50404"/>
    </source>
</evidence>
<evidence type="ECO:0000313" key="6">
    <source>
        <dbReference type="EMBL" id="KAK3049646.1"/>
    </source>
</evidence>
<evidence type="ECO:0000256" key="3">
    <source>
        <dbReference type="SAM" id="MobiDB-lite"/>
    </source>
</evidence>
<keyword evidence="7" id="KW-1185">Reference proteome</keyword>
<dbReference type="AlphaFoldDB" id="A0AAJ0DG32"/>
<dbReference type="Proteomes" id="UP001271007">
    <property type="component" value="Unassembled WGS sequence"/>
</dbReference>
<dbReference type="SUPFAM" id="SSF52833">
    <property type="entry name" value="Thioredoxin-like"/>
    <property type="match status" value="1"/>
</dbReference>
<dbReference type="PROSITE" id="PS50405">
    <property type="entry name" value="GST_CTER"/>
    <property type="match status" value="1"/>
</dbReference>
<feature type="domain" description="GST C-terminal" evidence="5">
    <location>
        <begin position="86"/>
        <end position="207"/>
    </location>
</feature>
<dbReference type="SFLD" id="SFLDG01150">
    <property type="entry name" value="Main.1:_Beta-like"/>
    <property type="match status" value="1"/>
</dbReference>
<dbReference type="Pfam" id="PF00043">
    <property type="entry name" value="GST_C"/>
    <property type="match status" value="1"/>
</dbReference>
<evidence type="ECO:0000256" key="1">
    <source>
        <dbReference type="ARBA" id="ARBA00007409"/>
    </source>
</evidence>
<gene>
    <name evidence="6" type="ORF">LTR09_009068</name>
</gene>
<dbReference type="SFLD" id="SFLDS00019">
    <property type="entry name" value="Glutathione_Transferase_(cytos"/>
    <property type="match status" value="1"/>
</dbReference>
<feature type="region of interest" description="Disordered" evidence="3">
    <location>
        <begin position="207"/>
        <end position="228"/>
    </location>
</feature>
<dbReference type="PROSITE" id="PS50404">
    <property type="entry name" value="GST_NTER"/>
    <property type="match status" value="1"/>
</dbReference>
<evidence type="ECO:0008006" key="8">
    <source>
        <dbReference type="Google" id="ProtNLM"/>
    </source>
</evidence>
<name>A0AAJ0DG32_9PEZI</name>
<dbReference type="SUPFAM" id="SSF47616">
    <property type="entry name" value="GST C-terminal domain-like"/>
    <property type="match status" value="1"/>
</dbReference>
<evidence type="ECO:0000256" key="2">
    <source>
        <dbReference type="RuleBase" id="RU003494"/>
    </source>
</evidence>
<dbReference type="CDD" id="cd03046">
    <property type="entry name" value="GST_N_GTT1_like"/>
    <property type="match status" value="1"/>
</dbReference>
<dbReference type="Gene3D" id="3.40.30.10">
    <property type="entry name" value="Glutaredoxin"/>
    <property type="match status" value="1"/>
</dbReference>
<dbReference type="InterPro" id="IPR010987">
    <property type="entry name" value="Glutathione-S-Trfase_C-like"/>
</dbReference>
<dbReference type="Gene3D" id="1.20.1050.10">
    <property type="match status" value="1"/>
</dbReference>
<dbReference type="InterPro" id="IPR040079">
    <property type="entry name" value="Glutathione_S-Trfase"/>
</dbReference>
<comment type="similarity">
    <text evidence="1 2">Belongs to the GST superfamily.</text>
</comment>
<dbReference type="InterPro" id="IPR036282">
    <property type="entry name" value="Glutathione-S-Trfase_C_sf"/>
</dbReference>
<evidence type="ECO:0000313" key="7">
    <source>
        <dbReference type="Proteomes" id="UP001271007"/>
    </source>
</evidence>
<dbReference type="PANTHER" id="PTHR44051:SF9">
    <property type="entry name" value="GLUTATHIONE S-TRANSFERASE 1"/>
    <property type="match status" value="1"/>
</dbReference>
<dbReference type="EMBL" id="JAWDJX010000038">
    <property type="protein sequence ID" value="KAK3049646.1"/>
    <property type="molecule type" value="Genomic_DNA"/>
</dbReference>
<proteinExistence type="inferred from homology"/>
<dbReference type="InterPro" id="IPR036249">
    <property type="entry name" value="Thioredoxin-like_sf"/>
</dbReference>
<dbReference type="InterPro" id="IPR004045">
    <property type="entry name" value="Glutathione_S-Trfase_N"/>
</dbReference>
<feature type="domain" description="GST N-terminal" evidence="4">
    <location>
        <begin position="1"/>
        <end position="80"/>
    </location>
</feature>
<dbReference type="SFLD" id="SFLDG00358">
    <property type="entry name" value="Main_(cytGST)"/>
    <property type="match status" value="1"/>
</dbReference>
<dbReference type="Pfam" id="PF02798">
    <property type="entry name" value="GST_N"/>
    <property type="match status" value="1"/>
</dbReference>
<evidence type="ECO:0000259" key="5">
    <source>
        <dbReference type="PROSITE" id="PS50405"/>
    </source>
</evidence>
<organism evidence="6 7">
    <name type="scientific">Extremus antarcticus</name>
    <dbReference type="NCBI Taxonomy" id="702011"/>
    <lineage>
        <taxon>Eukaryota</taxon>
        <taxon>Fungi</taxon>
        <taxon>Dikarya</taxon>
        <taxon>Ascomycota</taxon>
        <taxon>Pezizomycotina</taxon>
        <taxon>Dothideomycetes</taxon>
        <taxon>Dothideomycetidae</taxon>
        <taxon>Mycosphaerellales</taxon>
        <taxon>Extremaceae</taxon>
        <taxon>Extremus</taxon>
    </lineage>
</organism>
<sequence>MVLTIHHLGHSQSDRCLWLAEELGLDYKMEKYDRSPMLSPPKYLALHPIGAAPVIEDDGLKIAESGACLEYIINVHGNGRLALKPGHKDYTEYLYWFHFANGTMQPAMGRYMYVRWAGVAEDNNMASRAKNKIDQVLTFMDQRLAKNTWLAGEQFTAADIMCVFSLTGMREFSQEDLSKYTNILAYLQRVIKREGYQRAMNRGDPDIDINTLVQGPPPPAFGPLRAKA</sequence>
<protein>
    <recommendedName>
        <fullName evidence="8">Glutathione S-transferase</fullName>
    </recommendedName>
</protein>